<name>A0ABS7JPB1_9HELI</name>
<keyword evidence="1" id="KW-1133">Transmembrane helix</keyword>
<feature type="transmembrane region" description="Helical" evidence="1">
    <location>
        <begin position="70"/>
        <end position="88"/>
    </location>
</feature>
<gene>
    <name evidence="2" type="ORF">K4G57_07150</name>
</gene>
<keyword evidence="1" id="KW-0472">Membrane</keyword>
<keyword evidence="3" id="KW-1185">Reference proteome</keyword>
<keyword evidence="1" id="KW-0812">Transmembrane</keyword>
<feature type="transmembrane region" description="Helical" evidence="1">
    <location>
        <begin position="34"/>
        <end position="58"/>
    </location>
</feature>
<dbReference type="EMBL" id="JAIGYQ010000010">
    <property type="protein sequence ID" value="MBX7491233.1"/>
    <property type="molecule type" value="Genomic_DNA"/>
</dbReference>
<evidence type="ECO:0000313" key="3">
    <source>
        <dbReference type="Proteomes" id="UP000700059"/>
    </source>
</evidence>
<protein>
    <submittedName>
        <fullName evidence="2">Uncharacterized protein</fullName>
    </submittedName>
</protein>
<evidence type="ECO:0000313" key="2">
    <source>
        <dbReference type="EMBL" id="MBX7491233.1"/>
    </source>
</evidence>
<reference evidence="2 3" key="1">
    <citation type="submission" date="2021-08" db="EMBL/GenBank/DDBJ databases">
        <title>Helicobacter spp. isolated from feces of Anatolian Ground Squirrel (Spermophilus xanthoprymnus) in Turkey.</title>
        <authorList>
            <person name="Aydin F."/>
            <person name="Abay S."/>
            <person name="Kayman T."/>
            <person name="Karakaya E."/>
            <person name="Saticioglu I.B."/>
        </authorList>
    </citation>
    <scope>NUCLEOTIDE SEQUENCE [LARGE SCALE GENOMIC DNA]</scope>
    <source>
        <strain evidence="2 3">Faydin-H70</strain>
    </source>
</reference>
<feature type="transmembrane region" description="Helical" evidence="1">
    <location>
        <begin position="100"/>
        <end position="125"/>
    </location>
</feature>
<organism evidence="2 3">
    <name type="scientific">Helicobacter turcicus</name>
    <dbReference type="NCBI Taxonomy" id="2867412"/>
    <lineage>
        <taxon>Bacteria</taxon>
        <taxon>Pseudomonadati</taxon>
        <taxon>Campylobacterota</taxon>
        <taxon>Epsilonproteobacteria</taxon>
        <taxon>Campylobacterales</taxon>
        <taxon>Helicobacteraceae</taxon>
        <taxon>Helicobacter</taxon>
    </lineage>
</organism>
<dbReference type="Proteomes" id="UP000700059">
    <property type="component" value="Unassembled WGS sequence"/>
</dbReference>
<accession>A0ABS7JPB1</accession>
<sequence length="129" mass="14917">MLIVVFSFNVAQFVFFIKYFAKLTKFDEFMTSKVFVVVLIVFFIIFVLAGFAVDIDIIADVGGSFMDGIVFYYINFLCFFALSYYYCYVLNALNINNKKLISMLGFLPTFFVSCFYFGLINQILILSVK</sequence>
<proteinExistence type="predicted"/>
<dbReference type="RefSeq" id="WP_221532529.1">
    <property type="nucleotide sequence ID" value="NZ_JAIGYP010000010.1"/>
</dbReference>
<comment type="caution">
    <text evidence="2">The sequence shown here is derived from an EMBL/GenBank/DDBJ whole genome shotgun (WGS) entry which is preliminary data.</text>
</comment>
<evidence type="ECO:0000256" key="1">
    <source>
        <dbReference type="SAM" id="Phobius"/>
    </source>
</evidence>
<feature type="transmembrane region" description="Helical" evidence="1">
    <location>
        <begin position="6"/>
        <end position="22"/>
    </location>
</feature>